<dbReference type="EMBL" id="CP076129">
    <property type="protein sequence ID" value="QWG09332.1"/>
    <property type="molecule type" value="Genomic_DNA"/>
</dbReference>
<dbReference type="RefSeq" id="WP_144076011.1">
    <property type="nucleotide sequence ID" value="NZ_CP076129.1"/>
</dbReference>
<evidence type="ECO:0000313" key="1">
    <source>
        <dbReference type="EMBL" id="QWG09332.1"/>
    </source>
</evidence>
<name>A0ABX8H168_9BACT</name>
<organism evidence="1 2">
    <name type="scientific">Flammeovirga kamogawensis</name>
    <dbReference type="NCBI Taxonomy" id="373891"/>
    <lineage>
        <taxon>Bacteria</taxon>
        <taxon>Pseudomonadati</taxon>
        <taxon>Bacteroidota</taxon>
        <taxon>Cytophagia</taxon>
        <taxon>Cytophagales</taxon>
        <taxon>Flammeovirgaceae</taxon>
        <taxon>Flammeovirga</taxon>
    </lineage>
</organism>
<gene>
    <name evidence="1" type="ORF">KM029_22260</name>
</gene>
<proteinExistence type="predicted"/>
<keyword evidence="2" id="KW-1185">Reference proteome</keyword>
<reference evidence="1 2" key="1">
    <citation type="submission" date="2021-05" db="EMBL/GenBank/DDBJ databases">
        <title>Comparative genomic studies on the polysaccharide-degrading batcterial strains of the Flammeovirga genus.</title>
        <authorList>
            <person name="Zewei F."/>
            <person name="Zheng Z."/>
            <person name="Yu L."/>
            <person name="Ruyue G."/>
            <person name="Yanhong M."/>
            <person name="Yuanyuan C."/>
            <person name="Jingyan G."/>
            <person name="Wenjun H."/>
        </authorList>
    </citation>
    <scope>NUCLEOTIDE SEQUENCE [LARGE SCALE GENOMIC DNA]</scope>
    <source>
        <strain evidence="1 2">YS10</strain>
    </source>
</reference>
<evidence type="ECO:0000313" key="2">
    <source>
        <dbReference type="Proteomes" id="UP000682802"/>
    </source>
</evidence>
<accession>A0ABX8H168</accession>
<protein>
    <submittedName>
        <fullName evidence="1">Uncharacterized protein</fullName>
    </submittedName>
</protein>
<dbReference type="Proteomes" id="UP000682802">
    <property type="component" value="Chromosome 2"/>
</dbReference>
<sequence length="70" mass="7774">MLAINHLCGGLTFTATFCAFQDINIFEKPEYLALTSDIDNTKSFLYIFPRFTSSPITKIGRQLGTNGLVP</sequence>